<dbReference type="Pfam" id="PF00782">
    <property type="entry name" value="DSPc"/>
    <property type="match status" value="1"/>
</dbReference>
<dbReference type="InterPro" id="IPR029021">
    <property type="entry name" value="Prot-tyrosine_phosphatase-like"/>
</dbReference>
<gene>
    <name evidence="2" type="ORF">SAMN04488044_2209</name>
</gene>
<dbReference type="PROSITE" id="PS00383">
    <property type="entry name" value="TYR_PHOSPHATASE_1"/>
    <property type="match status" value="1"/>
</dbReference>
<evidence type="ECO:0000313" key="3">
    <source>
        <dbReference type="Proteomes" id="UP000184211"/>
    </source>
</evidence>
<evidence type="ECO:0000259" key="1">
    <source>
        <dbReference type="PROSITE" id="PS50056"/>
    </source>
</evidence>
<accession>A0A1M5RIA5</accession>
<dbReference type="RefSeq" id="WP_072793092.1">
    <property type="nucleotide sequence ID" value="NZ_FQWM01000004.1"/>
</dbReference>
<dbReference type="STRING" id="870908.SAMN04488044_2209"/>
<dbReference type="PANTHER" id="PTHR23339">
    <property type="entry name" value="TYROSINE SPECIFIC PROTEIN PHOSPHATASE AND DUAL SPECIFICITY PROTEIN PHOSPHATASE"/>
    <property type="match status" value="1"/>
</dbReference>
<dbReference type="InterPro" id="IPR016130">
    <property type="entry name" value="Tyr_Pase_AS"/>
</dbReference>
<dbReference type="SUPFAM" id="SSF52799">
    <property type="entry name" value="(Phosphotyrosine protein) phosphatases II"/>
    <property type="match status" value="1"/>
</dbReference>
<dbReference type="EMBL" id="FQWM01000004">
    <property type="protein sequence ID" value="SHH26047.1"/>
    <property type="molecule type" value="Genomic_DNA"/>
</dbReference>
<organism evidence="2 3">
    <name type="scientific">Cognatishimia maritima</name>
    <dbReference type="NCBI Taxonomy" id="870908"/>
    <lineage>
        <taxon>Bacteria</taxon>
        <taxon>Pseudomonadati</taxon>
        <taxon>Pseudomonadota</taxon>
        <taxon>Alphaproteobacteria</taxon>
        <taxon>Rhodobacterales</taxon>
        <taxon>Paracoccaceae</taxon>
        <taxon>Cognatishimia</taxon>
    </lineage>
</organism>
<evidence type="ECO:0000313" key="2">
    <source>
        <dbReference type="EMBL" id="SHH26047.1"/>
    </source>
</evidence>
<proteinExistence type="predicted"/>
<dbReference type="Gene3D" id="3.90.190.10">
    <property type="entry name" value="Protein tyrosine phosphatase superfamily"/>
    <property type="match status" value="1"/>
</dbReference>
<protein>
    <submittedName>
        <fullName evidence="2">Protein tyrosine phosphatase</fullName>
    </submittedName>
</protein>
<reference evidence="3" key="1">
    <citation type="submission" date="2016-11" db="EMBL/GenBank/DDBJ databases">
        <authorList>
            <person name="Varghese N."/>
            <person name="Submissions S."/>
        </authorList>
    </citation>
    <scope>NUCLEOTIDE SEQUENCE [LARGE SCALE GENOMIC DNA]</scope>
    <source>
        <strain evidence="3">DSM 28223</strain>
    </source>
</reference>
<name>A0A1M5RIA5_9RHOB</name>
<dbReference type="AlphaFoldDB" id="A0A1M5RIA5"/>
<sequence length="174" mass="18821">MAHIVFHALPVGGGVLGISQLPGLEGDYAGDLEDIRAWRPSLVITLTTDGELADFGLQTLGADIRARAARWVQMPIVDGATPDKRFEKLWPATAEKALLALQGGGRVLLHCRAGCGRSGMVALRLMREAGQNAEEALGHLRAVRPCAIETDEQFEWAAKGRRRKLPRPGGLYCD</sequence>
<dbReference type="PROSITE" id="PS50056">
    <property type="entry name" value="TYR_PHOSPHATASE_2"/>
    <property type="match status" value="1"/>
</dbReference>
<keyword evidence="3" id="KW-1185">Reference proteome</keyword>
<dbReference type="OrthoDB" id="9806482at2"/>
<feature type="domain" description="Tyrosine specific protein phosphatases" evidence="1">
    <location>
        <begin position="84"/>
        <end position="155"/>
    </location>
</feature>
<dbReference type="InterPro" id="IPR050561">
    <property type="entry name" value="PTP"/>
</dbReference>
<dbReference type="InterPro" id="IPR000340">
    <property type="entry name" value="Dual-sp_phosphatase_cat-dom"/>
</dbReference>
<dbReference type="Proteomes" id="UP000184211">
    <property type="component" value="Unassembled WGS sequence"/>
</dbReference>
<dbReference type="InterPro" id="IPR000387">
    <property type="entry name" value="Tyr_Pase_dom"/>
</dbReference>